<feature type="signal peptide" evidence="1">
    <location>
        <begin position="1"/>
        <end position="27"/>
    </location>
</feature>
<evidence type="ECO:0000256" key="1">
    <source>
        <dbReference type="SAM" id="SignalP"/>
    </source>
</evidence>
<keyword evidence="1" id="KW-0732">Signal</keyword>
<evidence type="ECO:0008006" key="4">
    <source>
        <dbReference type="Google" id="ProtNLM"/>
    </source>
</evidence>
<dbReference type="Proteomes" id="UP000419138">
    <property type="component" value="Unassembled WGS sequence"/>
</dbReference>
<comment type="caution">
    <text evidence="2">The sequence shown here is derived from an EMBL/GenBank/DDBJ whole genome shotgun (WGS) entry which is preliminary data.</text>
</comment>
<evidence type="ECO:0000313" key="2">
    <source>
        <dbReference type="EMBL" id="MQT04441.1"/>
    </source>
</evidence>
<organism evidence="2 3">
    <name type="scientific">Streptomyces jumonjinensis</name>
    <dbReference type="NCBI Taxonomy" id="1945"/>
    <lineage>
        <taxon>Bacteria</taxon>
        <taxon>Bacillati</taxon>
        <taxon>Actinomycetota</taxon>
        <taxon>Actinomycetes</taxon>
        <taxon>Kitasatosporales</taxon>
        <taxon>Streptomycetaceae</taxon>
        <taxon>Streptomyces</taxon>
    </lineage>
</organism>
<sequence>MIAYKNAAVAAVACALAVSALGGGAQAAAAQPVAKSSAGEEVDRNLIKPPPGGVLAPVADVVGQVLSR</sequence>
<feature type="chain" id="PRO_5025024574" description="ATP-binding protein" evidence="1">
    <location>
        <begin position="28"/>
        <end position="68"/>
    </location>
</feature>
<dbReference type="EMBL" id="VCLA01000192">
    <property type="protein sequence ID" value="MQT04441.1"/>
    <property type="molecule type" value="Genomic_DNA"/>
</dbReference>
<keyword evidence="3" id="KW-1185">Reference proteome</keyword>
<dbReference type="RefSeq" id="WP_153481800.1">
    <property type="nucleotide sequence ID" value="NZ_JBEPDZ010000036.1"/>
</dbReference>
<name>A0A646KRF2_STRJU</name>
<gene>
    <name evidence="2" type="ORF">FF041_31085</name>
</gene>
<dbReference type="AlphaFoldDB" id="A0A646KRF2"/>
<protein>
    <recommendedName>
        <fullName evidence="4">ATP-binding protein</fullName>
    </recommendedName>
</protein>
<evidence type="ECO:0000313" key="3">
    <source>
        <dbReference type="Proteomes" id="UP000419138"/>
    </source>
</evidence>
<accession>A0A646KRF2</accession>
<proteinExistence type="predicted"/>
<reference evidence="2 3" key="1">
    <citation type="submission" date="2019-05" db="EMBL/GenBank/DDBJ databases">
        <title>Comparative genomics and metabolomics analyses of clavulanic acid producing Streptomyces species provides insight into specialized metabolism and evolution of beta-lactam biosynthetic gene clusters.</title>
        <authorList>
            <person name="Moore M.A."/>
            <person name="Cruz-Morales P."/>
            <person name="Barona Gomez F."/>
            <person name="Kapil T."/>
        </authorList>
    </citation>
    <scope>NUCLEOTIDE SEQUENCE [LARGE SCALE GENOMIC DNA]</scope>
    <source>
        <strain evidence="2 3">NRRL 5741</strain>
    </source>
</reference>